<feature type="domain" description="HTH cro/C1-type" evidence="3">
    <location>
        <begin position="8"/>
        <end position="62"/>
    </location>
</feature>
<accession>M7NU97</accession>
<dbReference type="Pfam" id="PF00717">
    <property type="entry name" value="Peptidase_S24"/>
    <property type="match status" value="1"/>
</dbReference>
<dbReference type="STRING" id="1279009.ADICEAN_02810"/>
<dbReference type="AlphaFoldDB" id="M7NU97"/>
<dbReference type="InterPro" id="IPR015927">
    <property type="entry name" value="Peptidase_S24_S26A/B/C"/>
</dbReference>
<dbReference type="Proteomes" id="UP000011910">
    <property type="component" value="Unassembled WGS sequence"/>
</dbReference>
<dbReference type="RefSeq" id="WP_009196198.1">
    <property type="nucleotide sequence ID" value="NZ_AODQ01000075.1"/>
</dbReference>
<dbReference type="PANTHER" id="PTHR46558">
    <property type="entry name" value="TRACRIPTIONAL REGULATORY PROTEIN-RELATED-RELATED"/>
    <property type="match status" value="1"/>
</dbReference>
<dbReference type="SMART" id="SM00530">
    <property type="entry name" value="HTH_XRE"/>
    <property type="match status" value="1"/>
</dbReference>
<proteinExistence type="predicted"/>
<evidence type="ECO:0000256" key="1">
    <source>
        <dbReference type="ARBA" id="ARBA00023125"/>
    </source>
</evidence>
<evidence type="ECO:0000313" key="4">
    <source>
        <dbReference type="EMBL" id="EMR02064.1"/>
    </source>
</evidence>
<dbReference type="SUPFAM" id="SSF51306">
    <property type="entry name" value="LexA/Signal peptidase"/>
    <property type="match status" value="1"/>
</dbReference>
<keyword evidence="1" id="KW-0238">DNA-binding</keyword>
<dbReference type="Gene3D" id="1.10.260.40">
    <property type="entry name" value="lambda repressor-like DNA-binding domains"/>
    <property type="match status" value="1"/>
</dbReference>
<dbReference type="CDD" id="cd00093">
    <property type="entry name" value="HTH_XRE"/>
    <property type="match status" value="1"/>
</dbReference>
<dbReference type="Pfam" id="PF01381">
    <property type="entry name" value="HTH_3"/>
    <property type="match status" value="1"/>
</dbReference>
<name>M7NU97_9BACT</name>
<protein>
    <submittedName>
        <fullName evidence="4">Helix-turn-helix protein</fullName>
    </submittedName>
</protein>
<evidence type="ECO:0000259" key="3">
    <source>
        <dbReference type="PROSITE" id="PS50943"/>
    </source>
</evidence>
<dbReference type="Gene3D" id="2.10.109.10">
    <property type="entry name" value="Umud Fragment, subunit A"/>
    <property type="match status" value="1"/>
</dbReference>
<dbReference type="InterPro" id="IPR036286">
    <property type="entry name" value="LexA/Signal_pep-like_sf"/>
</dbReference>
<evidence type="ECO:0000313" key="5">
    <source>
        <dbReference type="Proteomes" id="UP000011910"/>
    </source>
</evidence>
<dbReference type="eggNOG" id="COG1396">
    <property type="taxonomic scope" value="Bacteria"/>
</dbReference>
<dbReference type="CDD" id="cd06529">
    <property type="entry name" value="S24_LexA-like"/>
    <property type="match status" value="1"/>
</dbReference>
<gene>
    <name evidence="4" type="ORF">ADICEAN_02810</name>
</gene>
<keyword evidence="5" id="KW-1185">Reference proteome</keyword>
<feature type="compositionally biased region" description="Polar residues" evidence="2">
    <location>
        <begin position="96"/>
        <end position="111"/>
    </location>
</feature>
<dbReference type="PATRIC" id="fig|1279009.4.peg.2848"/>
<dbReference type="OrthoDB" id="3831186at2"/>
<dbReference type="EMBL" id="AODQ01000075">
    <property type="protein sequence ID" value="EMR02064.1"/>
    <property type="molecule type" value="Genomic_DNA"/>
</dbReference>
<feature type="region of interest" description="Disordered" evidence="2">
    <location>
        <begin position="89"/>
        <end position="112"/>
    </location>
</feature>
<sequence length="279" mass="31074">MSYIGKNIKRIRAVKKLSQAAFAELFALARPSVGAYEEGRSEPKIETIIAIARYFGLSTDALLRKELTVNELYSLDIFKGEFDPTQLPPALGKSSGFEQNGNLPTSSQKRQTGAGIPLISKSMRLEYIVNLQNRDFINRLQIVALPEAQPGKTLAFEHSGGEMLTDGGGLRDGDILTAVAVSLEKANRLREGQVYIIITARELLTRRLRKLEAPAWIFEADNPAVPPLPIEAKDILELWEVKGCWTTQLQPPSLLDHKLLLLEEELRQLKERVSGLESK</sequence>
<dbReference type="PANTHER" id="PTHR46558:SF11">
    <property type="entry name" value="HTH-TYPE TRANSCRIPTIONAL REGULATOR XRE"/>
    <property type="match status" value="1"/>
</dbReference>
<organism evidence="4 5">
    <name type="scientific">Cesiribacter andamanensis AMV16</name>
    <dbReference type="NCBI Taxonomy" id="1279009"/>
    <lineage>
        <taxon>Bacteria</taxon>
        <taxon>Pseudomonadati</taxon>
        <taxon>Bacteroidota</taxon>
        <taxon>Cytophagia</taxon>
        <taxon>Cytophagales</taxon>
        <taxon>Cesiribacteraceae</taxon>
        <taxon>Cesiribacter</taxon>
    </lineage>
</organism>
<comment type="caution">
    <text evidence="4">The sequence shown here is derived from an EMBL/GenBank/DDBJ whole genome shotgun (WGS) entry which is preliminary data.</text>
</comment>
<dbReference type="GO" id="GO:0003677">
    <property type="term" value="F:DNA binding"/>
    <property type="evidence" value="ECO:0007669"/>
    <property type="project" value="UniProtKB-KW"/>
</dbReference>
<dbReference type="InterPro" id="IPR010982">
    <property type="entry name" value="Lambda_DNA-bd_dom_sf"/>
</dbReference>
<reference evidence="4 5" key="1">
    <citation type="journal article" date="2013" name="Genome Announc.">
        <title>Draft Genome Sequence of Cesiribacter andamanensis Strain AMV16T, Isolated from a Soil Sample from a Mud Volcano in the Andaman Islands, India.</title>
        <authorList>
            <person name="Shivaji S."/>
            <person name="Ara S."/>
            <person name="Begum Z."/>
            <person name="Srinivas T.N."/>
            <person name="Singh A."/>
            <person name="Kumar Pinnaka A."/>
        </authorList>
    </citation>
    <scope>NUCLEOTIDE SEQUENCE [LARGE SCALE GENOMIC DNA]</scope>
    <source>
        <strain evidence="4 5">AMV16</strain>
    </source>
</reference>
<dbReference type="InterPro" id="IPR001387">
    <property type="entry name" value="Cro/C1-type_HTH"/>
</dbReference>
<evidence type="ECO:0000256" key="2">
    <source>
        <dbReference type="SAM" id="MobiDB-lite"/>
    </source>
</evidence>
<dbReference type="SUPFAM" id="SSF47413">
    <property type="entry name" value="lambda repressor-like DNA-binding domains"/>
    <property type="match status" value="1"/>
</dbReference>
<dbReference type="InterPro" id="IPR039418">
    <property type="entry name" value="LexA-like"/>
</dbReference>
<dbReference type="PROSITE" id="PS50943">
    <property type="entry name" value="HTH_CROC1"/>
    <property type="match status" value="1"/>
</dbReference>